<comment type="caution">
    <text evidence="1">The sequence shown here is derived from an EMBL/GenBank/DDBJ whole genome shotgun (WGS) entry which is preliminary data.</text>
</comment>
<name>A0ACA9M1J8_9GLOM</name>
<protein>
    <submittedName>
        <fullName evidence="1">17174_t:CDS:1</fullName>
    </submittedName>
</protein>
<proteinExistence type="predicted"/>
<evidence type="ECO:0000313" key="2">
    <source>
        <dbReference type="Proteomes" id="UP000789366"/>
    </source>
</evidence>
<gene>
    <name evidence="1" type="ORF">SPELUC_LOCUS5350</name>
</gene>
<sequence length="108" mass="12549">ELDELEYRINQQTATSISNDVNYQETLGFISEETLAFVSKESCNTVSKEICNTSEIMQQEIDKRLKFAMHLQEEFNARNFQHINILLNKSQKSAVMIDDIDKVQEKCL</sequence>
<reference evidence="1" key="1">
    <citation type="submission" date="2021-06" db="EMBL/GenBank/DDBJ databases">
        <authorList>
            <person name="Kallberg Y."/>
            <person name="Tangrot J."/>
            <person name="Rosling A."/>
        </authorList>
    </citation>
    <scope>NUCLEOTIDE SEQUENCE</scope>
    <source>
        <strain evidence="1">28 12/20/2015</strain>
    </source>
</reference>
<organism evidence="1 2">
    <name type="scientific">Cetraspora pellucida</name>
    <dbReference type="NCBI Taxonomy" id="1433469"/>
    <lineage>
        <taxon>Eukaryota</taxon>
        <taxon>Fungi</taxon>
        <taxon>Fungi incertae sedis</taxon>
        <taxon>Mucoromycota</taxon>
        <taxon>Glomeromycotina</taxon>
        <taxon>Glomeromycetes</taxon>
        <taxon>Diversisporales</taxon>
        <taxon>Gigasporaceae</taxon>
        <taxon>Cetraspora</taxon>
    </lineage>
</organism>
<dbReference type="Proteomes" id="UP000789366">
    <property type="component" value="Unassembled WGS sequence"/>
</dbReference>
<feature type="non-terminal residue" evidence="1">
    <location>
        <position position="1"/>
    </location>
</feature>
<dbReference type="EMBL" id="CAJVPW010005417">
    <property type="protein sequence ID" value="CAG8554657.1"/>
    <property type="molecule type" value="Genomic_DNA"/>
</dbReference>
<accession>A0ACA9M1J8</accession>
<evidence type="ECO:0000313" key="1">
    <source>
        <dbReference type="EMBL" id="CAG8554657.1"/>
    </source>
</evidence>
<keyword evidence="2" id="KW-1185">Reference proteome</keyword>